<accession>A0ABS0Q7F5</accession>
<keyword evidence="2" id="KW-0812">Transmembrane</keyword>
<feature type="region of interest" description="Disordered" evidence="5">
    <location>
        <begin position="1422"/>
        <end position="1447"/>
    </location>
</feature>
<evidence type="ECO:0000256" key="3">
    <source>
        <dbReference type="ARBA" id="ARBA00022989"/>
    </source>
</evidence>
<dbReference type="PANTHER" id="PTHR36985">
    <property type="entry name" value="TRANSLOCATION AND ASSEMBLY MODULE SUBUNIT TAMB"/>
    <property type="match status" value="1"/>
</dbReference>
<dbReference type="Pfam" id="PF04357">
    <property type="entry name" value="TamB"/>
    <property type="match status" value="1"/>
</dbReference>
<gene>
    <name evidence="7" type="ORF">I7X13_10110</name>
</gene>
<dbReference type="InterPro" id="IPR008023">
    <property type="entry name" value="DUF748"/>
</dbReference>
<keyword evidence="8" id="KW-1185">Reference proteome</keyword>
<dbReference type="InterPro" id="IPR007452">
    <property type="entry name" value="TamB_C"/>
</dbReference>
<comment type="subcellular location">
    <subcellularLocation>
        <location evidence="1">Membrane</location>
        <topology evidence="1">Single-pass membrane protein</topology>
    </subcellularLocation>
</comment>
<feature type="region of interest" description="Disordered" evidence="5">
    <location>
        <begin position="1509"/>
        <end position="1539"/>
    </location>
</feature>
<sequence length="1539" mass="168835">MRRFFAILLKILLGLVLLVVLAVVGALVALRIPSVQTRLAHEAADVLTQKLGQQVTIGAVDIRPFSRVLLDAVSVKDRRGGELFSIGRADADISLFSVFDPRHLHIATLTLNEPRFELKNLPGQPDSTTFSQFMTAVKRLIGPSKDTTKSAPFDFKIAAVALRNGHFAIEKGDVPRAKTYGQSIDYDHLLVDSIYADISKIRLEDTLRMRISQLHAVETPSRTPLREITADMTYGPHFWEFKDLSLRVGRSQIKDYVRFEFRVFSNFTDYNDSMKTIAHLRNSKVYSDDIAKFAPQLSEMHEAVAISGDASGYVRDFKVNNLDVRYGSGTHIVAKRAHADGLPNYKESFIDLRLLPSVVVAADLKHWLPAAANKFVQKLGTVKLQGQMLGFYDDFVANASFDTALGFVATDVNLKTKTDLTHATYEGTVRSNAFQLGKFLGDESIIRDVTLDGHVAGTGFLPAFAQGKAKLTVPAIWLNGYRYRNIAFDGDFRPLHFNGHASVNDPAVRLVADGHIDLERKHENVDVKTKIDYANLRTLGLLSQPLTVSTTADVKFKGVQLDSLIGYARLRHSRFTLEGRKLNLDTLDVVSTRNRLNQRRVTLRSEALNASLAGTFNTSDVVRDVQTLITEYRLNFESNPTATADYYRRKRQRALPVYQVDLLLNLKKANPLLTLFVPDLRVADGSRIDGSFRNGATSIFQLGGHLDSLRYGPVRTVNDNFDFLTSKLPYKPDILAQASITSDRQVLPGLGRTEKFIVEGVWDQQRINFSTSLAQTGTTNKATINGSLGFLARAVEVIFRKSDVHLLDKDWTIAENNSVKISNYGKEFDIKNLTFSNGEQFVGAQGFISPDASQPPLQLQIKDFELATLKSLTGQNLSGRVNAQGTVSGVYGPLAISSTLGVDSLKYDGTLIGQVAGRGDWDNAAGKLRVNLDVARAGQSVLTVLGDIAPKDQTNQFNLTGTLNDAPIVLAQPFLGSLFKNLGGTGRGELRLTGLFDAPNLLGYVDVTNGRLTFGYLGTTYTFADRISFTNKSIEFRNIKLRDVLGNTGTVDGIVTHHGFNDMSLDIAANFRKMQVLNTTRKDNELYFGTAYATGTARVTGPTDDLDVTVRASSEAGTRVSLPLDNAAKAEKAGYIKFVNNNPVGDTVITKKAVAVAAQDKVDLSGIKLNMNLTITPEAYVEILLDESTGDVIRGSAAGQLRMAIDTRGEFNMYGQVEIVRGAYNFTLQGLINKEFVVRPGGIISWNGDPLAGEMNVTATYTQRTSLAPVLGAGSSGSVAVVPVTAVMNLTGPLLLPAIKLNLEFNDTPGTLQGDLAAFTTSLRNDEQELNRQVFSLLVFKQLSPPGSFGNTISIRGQDNTAFKSLGQVLSTQLGLLTSQIDQNLEIDFNINGITAEQLQALQVRLSYSFLNGRLRVTREGGFTSNSNLVNSTTPGGSTTPTSTGNTAGQASLLGDLSLEYYLRADGKFRAKLRYETTPRDLETINQPRAGLSLLHTEQFNTFGELFTRKNPKKKERNTQKAREGKEVMTVDDDPRTNL</sequence>
<reference evidence="7 8" key="1">
    <citation type="submission" date="2020-12" db="EMBL/GenBank/DDBJ databases">
        <title>Hymenobacter sp.</title>
        <authorList>
            <person name="Kim M.K."/>
        </authorList>
    </citation>
    <scope>NUCLEOTIDE SEQUENCE [LARGE SCALE GENOMIC DNA]</scope>
    <source>
        <strain evidence="7 8">BT442</strain>
    </source>
</reference>
<organism evidence="7 8">
    <name type="scientific">Hymenobacter negativus</name>
    <dbReference type="NCBI Taxonomy" id="2795026"/>
    <lineage>
        <taxon>Bacteria</taxon>
        <taxon>Pseudomonadati</taxon>
        <taxon>Bacteroidota</taxon>
        <taxon>Cytophagia</taxon>
        <taxon>Cytophagales</taxon>
        <taxon>Hymenobacteraceae</taxon>
        <taxon>Hymenobacter</taxon>
    </lineage>
</organism>
<keyword evidence="4" id="KW-0472">Membrane</keyword>
<evidence type="ECO:0000313" key="8">
    <source>
        <dbReference type="Proteomes" id="UP000625631"/>
    </source>
</evidence>
<proteinExistence type="predicted"/>
<protein>
    <submittedName>
        <fullName evidence="7">Translocation/assembly module TamB domain-containing protein</fullName>
    </submittedName>
</protein>
<dbReference type="EMBL" id="JAEDAE010000003">
    <property type="protein sequence ID" value="MBH8558402.1"/>
    <property type="molecule type" value="Genomic_DNA"/>
</dbReference>
<dbReference type="Proteomes" id="UP000625631">
    <property type="component" value="Unassembled WGS sequence"/>
</dbReference>
<dbReference type="PANTHER" id="PTHR36985:SF1">
    <property type="entry name" value="TRANSLOCATION AND ASSEMBLY MODULE SUBUNIT TAMB"/>
    <property type="match status" value="1"/>
</dbReference>
<name>A0ABS0Q7F5_9BACT</name>
<dbReference type="RefSeq" id="WP_198075380.1">
    <property type="nucleotide sequence ID" value="NZ_JAEDAE010000003.1"/>
</dbReference>
<evidence type="ECO:0000256" key="5">
    <source>
        <dbReference type="SAM" id="MobiDB-lite"/>
    </source>
</evidence>
<dbReference type="Pfam" id="PF05359">
    <property type="entry name" value="DUF748"/>
    <property type="match status" value="1"/>
</dbReference>
<evidence type="ECO:0000256" key="1">
    <source>
        <dbReference type="ARBA" id="ARBA00004167"/>
    </source>
</evidence>
<comment type="caution">
    <text evidence="7">The sequence shown here is derived from an EMBL/GenBank/DDBJ whole genome shotgun (WGS) entry which is preliminary data.</text>
</comment>
<evidence type="ECO:0000259" key="6">
    <source>
        <dbReference type="Pfam" id="PF04357"/>
    </source>
</evidence>
<feature type="compositionally biased region" description="Basic and acidic residues" evidence="5">
    <location>
        <begin position="1517"/>
        <end position="1539"/>
    </location>
</feature>
<evidence type="ECO:0000256" key="2">
    <source>
        <dbReference type="ARBA" id="ARBA00022692"/>
    </source>
</evidence>
<evidence type="ECO:0000256" key="4">
    <source>
        <dbReference type="ARBA" id="ARBA00023136"/>
    </source>
</evidence>
<feature type="domain" description="Translocation and assembly module TamB C-terminal" evidence="6">
    <location>
        <begin position="1041"/>
        <end position="1487"/>
    </location>
</feature>
<keyword evidence="3" id="KW-1133">Transmembrane helix</keyword>
<feature type="compositionally biased region" description="Low complexity" evidence="5">
    <location>
        <begin position="1431"/>
        <end position="1447"/>
    </location>
</feature>
<evidence type="ECO:0000313" key="7">
    <source>
        <dbReference type="EMBL" id="MBH8558402.1"/>
    </source>
</evidence>